<evidence type="ECO:0000313" key="2">
    <source>
        <dbReference type="Proteomes" id="UP000321734"/>
    </source>
</evidence>
<name>A0A5C7AQA7_9FLAO</name>
<sequence>MPIHIYKTQFKEPLTKNDTLNFRIIENDTLVLLADQSLPEGVRVPYEPKDSTFLSYYRKVAFQHKNNRYSNKTAMKYWKNDINIFFSESVSRKTKKEFMSFVKQIDKAVDSLQIKTVKKLEDSNYAIYYAGDYEYEPRMYTNKRSDYYISWNHNKIYRGALRLDRDEHSSEDLLQFKMREFFIKSLGHFKFIGDFDCDSYFSNCYSPNKKLTAMDLELLKYHYSYGICKGTDLKTFDEQHARAQEVLQKTGQRMYFLHLTGDEAGK</sequence>
<dbReference type="Proteomes" id="UP000321734">
    <property type="component" value="Unassembled WGS sequence"/>
</dbReference>
<gene>
    <name evidence="1" type="ORF">ES711_02865</name>
</gene>
<reference evidence="1 2" key="1">
    <citation type="submission" date="2019-08" db="EMBL/GenBank/DDBJ databases">
        <title>Genome sequence of Gelidibacter salicanalis IC162T.</title>
        <authorList>
            <person name="Bowman J.P."/>
        </authorList>
    </citation>
    <scope>NUCLEOTIDE SEQUENCE [LARGE SCALE GENOMIC DNA]</scope>
    <source>
        <strain evidence="1 2">IC162</strain>
    </source>
</reference>
<dbReference type="RefSeq" id="WP_146889643.1">
    <property type="nucleotide sequence ID" value="NZ_VORX01000001.1"/>
</dbReference>
<accession>A0A5C7AQA7</accession>
<evidence type="ECO:0000313" key="1">
    <source>
        <dbReference type="EMBL" id="TXE10860.1"/>
    </source>
</evidence>
<proteinExistence type="predicted"/>
<dbReference type="OrthoDB" id="1364450at2"/>
<protein>
    <submittedName>
        <fullName evidence="1">Uncharacterized protein</fullName>
    </submittedName>
</protein>
<keyword evidence="2" id="KW-1185">Reference proteome</keyword>
<organism evidence="1 2">
    <name type="scientific">Gelidibacter salicanalis</name>
    <dbReference type="NCBI Taxonomy" id="291193"/>
    <lineage>
        <taxon>Bacteria</taxon>
        <taxon>Pseudomonadati</taxon>
        <taxon>Bacteroidota</taxon>
        <taxon>Flavobacteriia</taxon>
        <taxon>Flavobacteriales</taxon>
        <taxon>Flavobacteriaceae</taxon>
        <taxon>Gelidibacter</taxon>
    </lineage>
</organism>
<dbReference type="AlphaFoldDB" id="A0A5C7AQA7"/>
<dbReference type="EMBL" id="VORX01000001">
    <property type="protein sequence ID" value="TXE10860.1"/>
    <property type="molecule type" value="Genomic_DNA"/>
</dbReference>
<comment type="caution">
    <text evidence="1">The sequence shown here is derived from an EMBL/GenBank/DDBJ whole genome shotgun (WGS) entry which is preliminary data.</text>
</comment>